<dbReference type="CDD" id="cd02773">
    <property type="entry name" value="MopB_Res-Cmplx1_Nad11"/>
    <property type="match status" value="1"/>
</dbReference>
<dbReference type="Pfam" id="PF22117">
    <property type="entry name" value="Fer4_Nqo3"/>
    <property type="match status" value="1"/>
</dbReference>
<dbReference type="AlphaFoldDB" id="A0A931I3W9"/>
<gene>
    <name evidence="14" type="ORF">I5731_18300</name>
</gene>
<dbReference type="PANTHER" id="PTHR43105">
    <property type="entry name" value="RESPIRATORY NITRATE REDUCTASE"/>
    <property type="match status" value="1"/>
</dbReference>
<keyword evidence="10" id="KW-0001">2Fe-2S</keyword>
<dbReference type="Pfam" id="PF00384">
    <property type="entry name" value="Molybdopterin"/>
    <property type="match status" value="1"/>
</dbReference>
<comment type="similarity">
    <text evidence="2 10">Belongs to the complex I 75 kDa subunit family.</text>
</comment>
<comment type="cofactor">
    <cofactor evidence="10">
        <name>[2Fe-2S] cluster</name>
        <dbReference type="ChEBI" id="CHEBI:190135"/>
    </cofactor>
    <text evidence="10">Binds 1 [2Fe-2S] cluster per subunit.</text>
</comment>
<dbReference type="Pfam" id="PF09326">
    <property type="entry name" value="NADH_dhqG_C"/>
    <property type="match status" value="1"/>
</dbReference>
<dbReference type="GO" id="GO:0051537">
    <property type="term" value="F:2 iron, 2 sulfur cluster binding"/>
    <property type="evidence" value="ECO:0007669"/>
    <property type="project" value="UniProtKB-UniRule"/>
</dbReference>
<dbReference type="PANTHER" id="PTHR43105:SF13">
    <property type="entry name" value="NADH-UBIQUINONE OXIDOREDUCTASE 75 KDA SUBUNIT, MITOCHONDRIAL"/>
    <property type="match status" value="1"/>
</dbReference>
<dbReference type="Pfam" id="PF22151">
    <property type="entry name" value="Fer4_NDSU1"/>
    <property type="match status" value="1"/>
</dbReference>
<dbReference type="NCBIfam" id="TIGR01973">
    <property type="entry name" value="NuoG"/>
    <property type="match status" value="1"/>
</dbReference>
<evidence type="ECO:0000256" key="1">
    <source>
        <dbReference type="ARBA" id="ARBA00001966"/>
    </source>
</evidence>
<evidence type="ECO:0000256" key="5">
    <source>
        <dbReference type="ARBA" id="ARBA00022967"/>
    </source>
</evidence>
<evidence type="ECO:0000256" key="7">
    <source>
        <dbReference type="ARBA" id="ARBA00023014"/>
    </source>
</evidence>
<keyword evidence="7 10" id="KW-0411">Iron-sulfur</keyword>
<feature type="domain" description="2Fe-2S ferredoxin-type" evidence="11">
    <location>
        <begin position="2"/>
        <end position="82"/>
    </location>
</feature>
<dbReference type="GO" id="GO:0051539">
    <property type="term" value="F:4 iron, 4 sulfur cluster binding"/>
    <property type="evidence" value="ECO:0007669"/>
    <property type="project" value="UniProtKB-KW"/>
</dbReference>
<dbReference type="GO" id="GO:0016020">
    <property type="term" value="C:membrane"/>
    <property type="evidence" value="ECO:0007669"/>
    <property type="project" value="InterPro"/>
</dbReference>
<dbReference type="Pfam" id="PF10588">
    <property type="entry name" value="NADH-G_4Fe-4S_3"/>
    <property type="match status" value="1"/>
</dbReference>
<organism evidence="14 15">
    <name type="scientific">Methylobrevis albus</name>
    <dbReference type="NCBI Taxonomy" id="2793297"/>
    <lineage>
        <taxon>Bacteria</taxon>
        <taxon>Pseudomonadati</taxon>
        <taxon>Pseudomonadota</taxon>
        <taxon>Alphaproteobacteria</taxon>
        <taxon>Hyphomicrobiales</taxon>
        <taxon>Pleomorphomonadaceae</taxon>
        <taxon>Methylobrevis</taxon>
    </lineage>
</organism>
<dbReference type="InterPro" id="IPR015405">
    <property type="entry name" value="NDUFS1-like_C"/>
</dbReference>
<dbReference type="GO" id="GO:0008137">
    <property type="term" value="F:NADH dehydrogenase (ubiquinone) activity"/>
    <property type="evidence" value="ECO:0007669"/>
    <property type="project" value="UniProtKB-UniRule"/>
</dbReference>
<dbReference type="GO" id="GO:0042773">
    <property type="term" value="P:ATP synthesis coupled electron transport"/>
    <property type="evidence" value="ECO:0007669"/>
    <property type="project" value="InterPro"/>
</dbReference>
<evidence type="ECO:0000256" key="9">
    <source>
        <dbReference type="ARBA" id="ARBA00047712"/>
    </source>
</evidence>
<dbReference type="InterPro" id="IPR019574">
    <property type="entry name" value="NADH_UbQ_OxRdtase_Gsu_4Fe4S-bd"/>
</dbReference>
<dbReference type="Pfam" id="PF13510">
    <property type="entry name" value="Fer2_4"/>
    <property type="match status" value="1"/>
</dbReference>
<dbReference type="SUPFAM" id="SSF54292">
    <property type="entry name" value="2Fe-2S ferredoxin-like"/>
    <property type="match status" value="1"/>
</dbReference>
<dbReference type="FunFam" id="3.10.20.740:FF:000001">
    <property type="entry name" value="NADH-quinone oxidoreductase subunit G"/>
    <property type="match status" value="1"/>
</dbReference>
<dbReference type="InterPro" id="IPR006963">
    <property type="entry name" value="Mopterin_OxRdtase_4Fe-4S_dom"/>
</dbReference>
<dbReference type="SUPFAM" id="SSF54862">
    <property type="entry name" value="4Fe-4S ferredoxins"/>
    <property type="match status" value="1"/>
</dbReference>
<dbReference type="InterPro" id="IPR001041">
    <property type="entry name" value="2Fe-2S_ferredoxin-type"/>
</dbReference>
<protein>
    <recommendedName>
        <fullName evidence="10">NADH-quinone oxidoreductase</fullName>
        <ecNumber evidence="10">7.1.1.-</ecNumber>
    </recommendedName>
</protein>
<evidence type="ECO:0000256" key="10">
    <source>
        <dbReference type="RuleBase" id="RU003525"/>
    </source>
</evidence>
<dbReference type="PROSITE" id="PS51085">
    <property type="entry name" value="2FE2S_FER_2"/>
    <property type="match status" value="1"/>
</dbReference>
<dbReference type="PROSITE" id="PS51669">
    <property type="entry name" value="4FE4S_MOW_BIS_MGD"/>
    <property type="match status" value="1"/>
</dbReference>
<dbReference type="InterPro" id="IPR010228">
    <property type="entry name" value="NADH_UbQ_OxRdtase_Gsu"/>
</dbReference>
<dbReference type="GO" id="GO:0046872">
    <property type="term" value="F:metal ion binding"/>
    <property type="evidence" value="ECO:0007669"/>
    <property type="project" value="UniProtKB-UniRule"/>
</dbReference>
<dbReference type="SUPFAM" id="SSF53706">
    <property type="entry name" value="Formate dehydrogenase/DMSO reductase, domains 1-3"/>
    <property type="match status" value="1"/>
</dbReference>
<dbReference type="GO" id="GO:0048038">
    <property type="term" value="F:quinone binding"/>
    <property type="evidence" value="ECO:0007669"/>
    <property type="project" value="UniProtKB-UniRule"/>
</dbReference>
<dbReference type="EMBL" id="JADZLT010000056">
    <property type="protein sequence ID" value="MBH0239777.1"/>
    <property type="molecule type" value="Genomic_DNA"/>
</dbReference>
<dbReference type="PROSITE" id="PS00642">
    <property type="entry name" value="COMPLEX1_75K_2"/>
    <property type="match status" value="1"/>
</dbReference>
<dbReference type="PROSITE" id="PS00643">
    <property type="entry name" value="COMPLEX1_75K_3"/>
    <property type="match status" value="1"/>
</dbReference>
<evidence type="ECO:0000256" key="6">
    <source>
        <dbReference type="ARBA" id="ARBA00023004"/>
    </source>
</evidence>
<dbReference type="RefSeq" id="WP_197312853.1">
    <property type="nucleotide sequence ID" value="NZ_JADZLT010000056.1"/>
</dbReference>
<keyword evidence="10" id="KW-0874">Quinone</keyword>
<evidence type="ECO:0000259" key="13">
    <source>
        <dbReference type="PROSITE" id="PS51839"/>
    </source>
</evidence>
<dbReference type="FunFam" id="3.30.70.20:FF:000002">
    <property type="entry name" value="NADH-ubiquinone oxidoreductase 75 kDa subunit"/>
    <property type="match status" value="1"/>
</dbReference>
<keyword evidence="14" id="KW-0560">Oxidoreductase</keyword>
<dbReference type="InterPro" id="IPR054351">
    <property type="entry name" value="NADH_UbQ_OxRdtase_ferredoxin"/>
</dbReference>
<evidence type="ECO:0000256" key="2">
    <source>
        <dbReference type="ARBA" id="ARBA00005404"/>
    </source>
</evidence>
<evidence type="ECO:0000313" key="15">
    <source>
        <dbReference type="Proteomes" id="UP000631694"/>
    </source>
</evidence>
<evidence type="ECO:0000256" key="8">
    <source>
        <dbReference type="ARBA" id="ARBA00023027"/>
    </source>
</evidence>
<accession>A0A931I3W9</accession>
<sequence length="695" mass="73396">MAKISIDGTVIDVSPDATLLQACEEAGAEVPRFCFHERLSVAGNCRMCLVEVKGGPPKPTASCAMAVKDLRPGPNGEPPEVFTKTPMVKKAREGVMEFLLINHPLDCPICDQGGECDLQDQAMAYGVDSSRFAENKRAVEDKYIGPLVKTIMTRCIHCTRCVRFTTEVAGVTDLGLIGRGEDAEITTYLEQAMSSELQGNVIDLCPVGALTSKPYAYKARPWELTKTESVDVMDAVGSAIRIDTRGREVMRVLPRLNEAVNEEWISDKSRFIWDGIKTQRLDRPYVRVGGRFQPASWGEAFAAVKQAMAGKSPDRIGAIAGDLASVEEMFALKTLMGALGVTSIDCRQDGTALDPAFGRASYLFNASIQGIEDADALLIIGSNPRVEAAVLNSRIRKRWRMGAFPIGVIGERTDLTYPATYLGAGPDSLTSLDAAFLDVLKAAKRPMILVGQGALARPDGLAVLSAAAKLAVDVGAIGEGWNGFSVLHTAASRVGGLELGFVPGEGGRDVAGMLSAAGSGGLDVLFLLGADEIDTTALGSSFVVYIGSHGDAGAQRADVILPGAVYAEKSGTYVNTEGRVQVGLRAAFPPGEAREDWAILRALSDVLGHRLPFDSLPALRAALYAARPEFAAIDELLVADASAIEGLAAVGGTPSSAPFASPVRNFYLTNPIARASAIMAECSALASGQAKAAAE</sequence>
<dbReference type="FunFam" id="3.30.200.210:FF:000002">
    <property type="entry name" value="NADH-ubiquinone oxidoreductase 75 kDa subunit"/>
    <property type="match status" value="1"/>
</dbReference>
<comment type="cofactor">
    <cofactor evidence="1 10">
        <name>[4Fe-4S] cluster</name>
        <dbReference type="ChEBI" id="CHEBI:49883"/>
    </cofactor>
</comment>
<evidence type="ECO:0000259" key="12">
    <source>
        <dbReference type="PROSITE" id="PS51669"/>
    </source>
</evidence>
<proteinExistence type="inferred from homology"/>
<keyword evidence="3 10" id="KW-0004">4Fe-4S</keyword>
<keyword evidence="6 10" id="KW-0408">Iron</keyword>
<comment type="function">
    <text evidence="10">NDH-1 shuttles electrons from NADH, via FMN and iron-sulfur (Fe-S) centers, to quinones in the respiratory chain. Couples the redox reaction to proton translocation (for every two electrons transferred, four hydrogen ions are translocated across the cytoplasmic membrane), and thus conserves the redox energy in a proton gradient.</text>
</comment>
<keyword evidence="5 10" id="KW-1278">Translocase</keyword>
<dbReference type="Gene3D" id="3.10.20.740">
    <property type="match status" value="1"/>
</dbReference>
<dbReference type="Proteomes" id="UP000631694">
    <property type="component" value="Unassembled WGS sequence"/>
</dbReference>
<comment type="caution">
    <text evidence="14">The sequence shown here is derived from an EMBL/GenBank/DDBJ whole genome shotgun (WGS) entry which is preliminary data.</text>
</comment>
<feature type="domain" description="4Fe-4S Mo/W bis-MGD-type" evidence="12">
    <location>
        <begin position="224"/>
        <end position="280"/>
    </location>
</feature>
<dbReference type="InterPro" id="IPR050123">
    <property type="entry name" value="Prok_molybdopt-oxidoreductase"/>
</dbReference>
<evidence type="ECO:0000313" key="14">
    <source>
        <dbReference type="EMBL" id="MBH0239777.1"/>
    </source>
</evidence>
<keyword evidence="15" id="KW-1185">Reference proteome</keyword>
<evidence type="ECO:0000259" key="11">
    <source>
        <dbReference type="PROSITE" id="PS51085"/>
    </source>
</evidence>
<dbReference type="CDD" id="cd00207">
    <property type="entry name" value="fer2"/>
    <property type="match status" value="1"/>
</dbReference>
<keyword evidence="8 10" id="KW-0520">NAD</keyword>
<dbReference type="PROSITE" id="PS51839">
    <property type="entry name" value="4FE4S_HC3"/>
    <property type="match status" value="1"/>
</dbReference>
<dbReference type="EC" id="7.1.1.-" evidence="10"/>
<reference evidence="14" key="1">
    <citation type="submission" date="2020-12" db="EMBL/GenBank/DDBJ databases">
        <title>Methylobrevis albus sp. nov., isolated from fresh water lack sediment.</title>
        <authorList>
            <person name="Zou Q."/>
        </authorList>
    </citation>
    <scope>NUCLEOTIDE SEQUENCE</scope>
    <source>
        <strain evidence="14">L22</strain>
    </source>
</reference>
<evidence type="ECO:0000256" key="3">
    <source>
        <dbReference type="ARBA" id="ARBA00022485"/>
    </source>
</evidence>
<feature type="domain" description="4Fe-4S His(Cys)3-ligated-type" evidence="13">
    <location>
        <begin position="87"/>
        <end position="126"/>
    </location>
</feature>
<dbReference type="SMART" id="SM00929">
    <property type="entry name" value="NADH-G_4Fe-4S_3"/>
    <property type="match status" value="1"/>
</dbReference>
<name>A0A931I3W9_9HYPH</name>
<dbReference type="Gene3D" id="3.40.50.740">
    <property type="match status" value="2"/>
</dbReference>
<dbReference type="GO" id="GO:0016651">
    <property type="term" value="F:oxidoreductase activity, acting on NAD(P)H"/>
    <property type="evidence" value="ECO:0007669"/>
    <property type="project" value="InterPro"/>
</dbReference>
<dbReference type="InterPro" id="IPR006656">
    <property type="entry name" value="Mopterin_OxRdtase"/>
</dbReference>
<dbReference type="InterPro" id="IPR036010">
    <property type="entry name" value="2Fe-2S_ferredoxin-like_sf"/>
</dbReference>
<dbReference type="InterPro" id="IPR000283">
    <property type="entry name" value="NADH_UbQ_OxRdtase_75kDa_su_CS"/>
</dbReference>
<dbReference type="Gene3D" id="3.30.70.20">
    <property type="match status" value="1"/>
</dbReference>
<evidence type="ECO:0000256" key="4">
    <source>
        <dbReference type="ARBA" id="ARBA00022723"/>
    </source>
</evidence>
<comment type="catalytic activity">
    <reaction evidence="9 10">
        <text>a quinone + NADH + 5 H(+)(in) = a quinol + NAD(+) + 4 H(+)(out)</text>
        <dbReference type="Rhea" id="RHEA:57888"/>
        <dbReference type="ChEBI" id="CHEBI:15378"/>
        <dbReference type="ChEBI" id="CHEBI:24646"/>
        <dbReference type="ChEBI" id="CHEBI:57540"/>
        <dbReference type="ChEBI" id="CHEBI:57945"/>
        <dbReference type="ChEBI" id="CHEBI:132124"/>
    </reaction>
</comment>
<dbReference type="Gene3D" id="3.40.228.10">
    <property type="entry name" value="Dimethylsulfoxide Reductase, domain 2"/>
    <property type="match status" value="1"/>
</dbReference>
<keyword evidence="4 10" id="KW-0479">Metal-binding</keyword>